<accession>A0A6L2KFD9</accession>
<sequence>MNYPLAEAFTKTPEVLYQNVLREFWCTAIAYDPNPPANDFEEHPLKEYKIKFTLMNGTNVSHPFSKAAKAELAKIATDEVLIKRTHVLKTTFPVAWRILFTFVIQDQKFGSLHNIMSNSNFIKDPSKVTDIELMASMIVVKNLETLVSTLPFSEKKKVRKSQIVSQPKPKKQGPEASEHLDKEKEIKKVAEEAKLLAIRKPELIMAIHEEASKAGIDPKILKSAKGG</sequence>
<evidence type="ECO:0000256" key="1">
    <source>
        <dbReference type="SAM" id="MobiDB-lite"/>
    </source>
</evidence>
<reference evidence="2" key="1">
    <citation type="journal article" date="2019" name="Sci. Rep.">
        <title>Draft genome of Tanacetum cinerariifolium, the natural source of mosquito coil.</title>
        <authorList>
            <person name="Yamashiro T."/>
            <person name="Shiraishi A."/>
            <person name="Satake H."/>
            <person name="Nakayama K."/>
        </authorList>
    </citation>
    <scope>NUCLEOTIDE SEQUENCE</scope>
</reference>
<name>A0A6L2KFD9_TANCI</name>
<gene>
    <name evidence="2" type="ORF">Tci_018683</name>
</gene>
<protein>
    <submittedName>
        <fullName evidence="2">Uncharacterized protein</fullName>
    </submittedName>
</protein>
<comment type="caution">
    <text evidence="2">The sequence shown here is derived from an EMBL/GenBank/DDBJ whole genome shotgun (WGS) entry which is preliminary data.</text>
</comment>
<feature type="region of interest" description="Disordered" evidence="1">
    <location>
        <begin position="158"/>
        <end position="185"/>
    </location>
</feature>
<evidence type="ECO:0000313" key="2">
    <source>
        <dbReference type="EMBL" id="GEU46705.1"/>
    </source>
</evidence>
<dbReference type="EMBL" id="BKCJ010002164">
    <property type="protein sequence ID" value="GEU46705.1"/>
    <property type="molecule type" value="Genomic_DNA"/>
</dbReference>
<organism evidence="2">
    <name type="scientific">Tanacetum cinerariifolium</name>
    <name type="common">Dalmatian daisy</name>
    <name type="synonym">Chrysanthemum cinerariifolium</name>
    <dbReference type="NCBI Taxonomy" id="118510"/>
    <lineage>
        <taxon>Eukaryota</taxon>
        <taxon>Viridiplantae</taxon>
        <taxon>Streptophyta</taxon>
        <taxon>Embryophyta</taxon>
        <taxon>Tracheophyta</taxon>
        <taxon>Spermatophyta</taxon>
        <taxon>Magnoliopsida</taxon>
        <taxon>eudicotyledons</taxon>
        <taxon>Gunneridae</taxon>
        <taxon>Pentapetalae</taxon>
        <taxon>asterids</taxon>
        <taxon>campanulids</taxon>
        <taxon>Asterales</taxon>
        <taxon>Asteraceae</taxon>
        <taxon>Asteroideae</taxon>
        <taxon>Anthemideae</taxon>
        <taxon>Anthemidinae</taxon>
        <taxon>Tanacetum</taxon>
    </lineage>
</organism>
<feature type="compositionally biased region" description="Basic and acidic residues" evidence="1">
    <location>
        <begin position="172"/>
        <end position="185"/>
    </location>
</feature>
<dbReference type="AlphaFoldDB" id="A0A6L2KFD9"/>
<proteinExistence type="predicted"/>